<evidence type="ECO:0008006" key="4">
    <source>
        <dbReference type="Google" id="ProtNLM"/>
    </source>
</evidence>
<name>A0ABP8F6Z6_9BACT</name>
<evidence type="ECO:0000256" key="1">
    <source>
        <dbReference type="SAM" id="SignalP"/>
    </source>
</evidence>
<sequence>MKRNLLVFSAILGLAAATSACTETADLVEVIKPVPADSTANFPAGKVKVDTTLFLKVYYQPSNGCGRFAMRDSSTVPEPNKPNTTITTIKIYAAYPEEGQDVVCTAQARRSIYTINFKPTTVGKHVFRFWKSDTEVVADTVEVIAR</sequence>
<proteinExistence type="predicted"/>
<comment type="caution">
    <text evidence="2">The sequence shown here is derived from an EMBL/GenBank/DDBJ whole genome shotgun (WGS) entry which is preliminary data.</text>
</comment>
<dbReference type="RefSeq" id="WP_345161699.1">
    <property type="nucleotide sequence ID" value="NZ_BAABGX010000001.1"/>
</dbReference>
<dbReference type="PROSITE" id="PS51257">
    <property type="entry name" value="PROKAR_LIPOPROTEIN"/>
    <property type="match status" value="1"/>
</dbReference>
<evidence type="ECO:0000313" key="2">
    <source>
        <dbReference type="EMBL" id="GAA4296496.1"/>
    </source>
</evidence>
<reference evidence="3" key="1">
    <citation type="journal article" date="2019" name="Int. J. Syst. Evol. Microbiol.">
        <title>The Global Catalogue of Microorganisms (GCM) 10K type strain sequencing project: providing services to taxonomists for standard genome sequencing and annotation.</title>
        <authorList>
            <consortium name="The Broad Institute Genomics Platform"/>
            <consortium name="The Broad Institute Genome Sequencing Center for Infectious Disease"/>
            <person name="Wu L."/>
            <person name="Ma J."/>
        </authorList>
    </citation>
    <scope>NUCLEOTIDE SEQUENCE [LARGE SCALE GENOMIC DNA]</scope>
    <source>
        <strain evidence="3">JCM 17917</strain>
    </source>
</reference>
<keyword evidence="3" id="KW-1185">Reference proteome</keyword>
<dbReference type="EMBL" id="BAABGX010000001">
    <property type="protein sequence ID" value="GAA4296496.1"/>
    <property type="molecule type" value="Genomic_DNA"/>
</dbReference>
<accession>A0ABP8F6Z6</accession>
<organism evidence="2 3">
    <name type="scientific">Nibribacter koreensis</name>
    <dbReference type="NCBI Taxonomy" id="1084519"/>
    <lineage>
        <taxon>Bacteria</taxon>
        <taxon>Pseudomonadati</taxon>
        <taxon>Bacteroidota</taxon>
        <taxon>Cytophagia</taxon>
        <taxon>Cytophagales</taxon>
        <taxon>Hymenobacteraceae</taxon>
        <taxon>Nibribacter</taxon>
    </lineage>
</organism>
<feature type="chain" id="PRO_5045668602" description="Lipoprotein" evidence="1">
    <location>
        <begin position="21"/>
        <end position="146"/>
    </location>
</feature>
<evidence type="ECO:0000313" key="3">
    <source>
        <dbReference type="Proteomes" id="UP001501844"/>
    </source>
</evidence>
<dbReference type="Proteomes" id="UP001501844">
    <property type="component" value="Unassembled WGS sequence"/>
</dbReference>
<gene>
    <name evidence="2" type="ORF">GCM10023183_03440</name>
</gene>
<keyword evidence="1" id="KW-0732">Signal</keyword>
<protein>
    <recommendedName>
        <fullName evidence="4">Lipoprotein</fullName>
    </recommendedName>
</protein>
<feature type="signal peptide" evidence="1">
    <location>
        <begin position="1"/>
        <end position="20"/>
    </location>
</feature>